<dbReference type="Proteomes" id="UP000235598">
    <property type="component" value="Unassembled WGS sequence"/>
</dbReference>
<evidence type="ECO:0000259" key="7">
    <source>
        <dbReference type="PROSITE" id="PS50983"/>
    </source>
</evidence>
<dbReference type="AlphaFoldDB" id="A0A2N6VKV4"/>
<evidence type="ECO:0000256" key="3">
    <source>
        <dbReference type="ARBA" id="ARBA00022448"/>
    </source>
</evidence>
<evidence type="ECO:0000256" key="2">
    <source>
        <dbReference type="ARBA" id="ARBA00008814"/>
    </source>
</evidence>
<evidence type="ECO:0000256" key="6">
    <source>
        <dbReference type="SAM" id="SignalP"/>
    </source>
</evidence>
<dbReference type="Gene3D" id="3.40.50.1980">
    <property type="entry name" value="Nitrogenase molybdenum iron protein domain"/>
    <property type="match status" value="2"/>
</dbReference>
<keyword evidence="3" id="KW-0813">Transport</keyword>
<dbReference type="SUPFAM" id="SSF53807">
    <property type="entry name" value="Helical backbone' metal receptor"/>
    <property type="match status" value="1"/>
</dbReference>
<protein>
    <submittedName>
        <fullName evidence="8">Iron ABC transporter substrate-binding protein</fullName>
    </submittedName>
</protein>
<feature type="domain" description="Fe/B12 periplasmic-binding" evidence="7">
    <location>
        <begin position="55"/>
        <end position="326"/>
    </location>
</feature>
<dbReference type="PROSITE" id="PS51257">
    <property type="entry name" value="PROKAR_LIPOPROTEIN"/>
    <property type="match status" value="1"/>
</dbReference>
<dbReference type="Pfam" id="PF01497">
    <property type="entry name" value="Peripla_BP_2"/>
    <property type="match status" value="1"/>
</dbReference>
<comment type="subcellular location">
    <subcellularLocation>
        <location evidence="1">Cell envelope</location>
    </subcellularLocation>
</comment>
<evidence type="ECO:0000313" key="8">
    <source>
        <dbReference type="EMBL" id="PMD04658.1"/>
    </source>
</evidence>
<evidence type="ECO:0000256" key="5">
    <source>
        <dbReference type="SAM" id="MobiDB-lite"/>
    </source>
</evidence>
<dbReference type="PANTHER" id="PTHR30532:SF28">
    <property type="entry name" value="PETROBACTIN-BINDING PROTEIN YCLQ"/>
    <property type="match status" value="1"/>
</dbReference>
<dbReference type="GO" id="GO:0030288">
    <property type="term" value="C:outer membrane-bounded periplasmic space"/>
    <property type="evidence" value="ECO:0007669"/>
    <property type="project" value="TreeGrafter"/>
</dbReference>
<feature type="compositionally biased region" description="Polar residues" evidence="5">
    <location>
        <begin position="22"/>
        <end position="46"/>
    </location>
</feature>
<proteinExistence type="inferred from homology"/>
<dbReference type="InterPro" id="IPR051313">
    <property type="entry name" value="Bact_iron-sidero_bind"/>
</dbReference>
<dbReference type="RefSeq" id="WP_102239304.1">
    <property type="nucleotide sequence ID" value="NZ_PNHK01000004.1"/>
</dbReference>
<dbReference type="InterPro" id="IPR002491">
    <property type="entry name" value="ABC_transptr_periplasmic_BD"/>
</dbReference>
<sequence length="326" mass="35563">MKLRRLTAALATATALTLTMSACGSGTSGEENASGETISIEDNSGTVEVPKDPKRVVALDNRSFETLESWGIKPVAAAKKLMPADNPQKKDDSIQEVGNHREPNFEVIVASKPDLVITGQRFRDHGEEVKKYAGDAPVVNLEPREGEDLGEELKRQTTTLGEIFGKQDEAKKLNDDFDASVKRVKDAYNKDEKVLSVITTGGNINFAAPHSGRTLGPVYDMLGLTPSLEVKDSSSDHQGDDISVEAIAKSNPDWIMVMDRDASISANNGEKYTPANELIAGSEALKNVNAVKNKHIVYMPQDTYLNEGLQTYTEFYNDLADAMEKK</sequence>
<feature type="region of interest" description="Disordered" evidence="5">
    <location>
        <begin position="22"/>
        <end position="49"/>
    </location>
</feature>
<dbReference type="GO" id="GO:1901678">
    <property type="term" value="P:iron coordination entity transport"/>
    <property type="evidence" value="ECO:0007669"/>
    <property type="project" value="UniProtKB-ARBA"/>
</dbReference>
<organism evidence="8 9">
    <name type="scientific">Brevibacterium paucivorans</name>
    <dbReference type="NCBI Taxonomy" id="170994"/>
    <lineage>
        <taxon>Bacteria</taxon>
        <taxon>Bacillati</taxon>
        <taxon>Actinomycetota</taxon>
        <taxon>Actinomycetes</taxon>
        <taxon>Micrococcales</taxon>
        <taxon>Brevibacteriaceae</taxon>
        <taxon>Brevibacterium</taxon>
    </lineage>
</organism>
<name>A0A2N6VKV4_9MICO</name>
<dbReference type="EMBL" id="PNHK01000004">
    <property type="protein sequence ID" value="PMD04658.1"/>
    <property type="molecule type" value="Genomic_DNA"/>
</dbReference>
<dbReference type="OrthoDB" id="63946at2"/>
<gene>
    <name evidence="8" type="ORF">CJ199_09805</name>
</gene>
<comment type="similarity">
    <text evidence="2">Belongs to the bacterial solute-binding protein 8 family.</text>
</comment>
<comment type="caution">
    <text evidence="8">The sequence shown here is derived from an EMBL/GenBank/DDBJ whole genome shotgun (WGS) entry which is preliminary data.</text>
</comment>
<feature type="signal peptide" evidence="6">
    <location>
        <begin position="1"/>
        <end position="24"/>
    </location>
</feature>
<dbReference type="PANTHER" id="PTHR30532">
    <property type="entry name" value="IRON III DICITRATE-BINDING PERIPLASMIC PROTEIN"/>
    <property type="match status" value="1"/>
</dbReference>
<feature type="chain" id="PRO_5014653007" evidence="6">
    <location>
        <begin position="25"/>
        <end position="326"/>
    </location>
</feature>
<dbReference type="PROSITE" id="PS50983">
    <property type="entry name" value="FE_B12_PBP"/>
    <property type="match status" value="1"/>
</dbReference>
<evidence type="ECO:0000256" key="1">
    <source>
        <dbReference type="ARBA" id="ARBA00004196"/>
    </source>
</evidence>
<keyword evidence="4 6" id="KW-0732">Signal</keyword>
<evidence type="ECO:0000256" key="4">
    <source>
        <dbReference type="ARBA" id="ARBA00022729"/>
    </source>
</evidence>
<accession>A0A2N6VKV4</accession>
<evidence type="ECO:0000313" key="9">
    <source>
        <dbReference type="Proteomes" id="UP000235598"/>
    </source>
</evidence>
<reference evidence="8 9" key="1">
    <citation type="submission" date="2017-09" db="EMBL/GenBank/DDBJ databases">
        <title>Bacterial strain isolated from the female urinary microbiota.</title>
        <authorList>
            <person name="Thomas-White K."/>
            <person name="Kumar N."/>
            <person name="Forster S."/>
            <person name="Putonti C."/>
            <person name="Lawley T."/>
            <person name="Wolfe A.J."/>
        </authorList>
    </citation>
    <scope>NUCLEOTIDE SEQUENCE [LARGE SCALE GENOMIC DNA]</scope>
    <source>
        <strain evidence="8 9">UMB1301</strain>
    </source>
</reference>